<evidence type="ECO:0000313" key="3">
    <source>
        <dbReference type="Proteomes" id="UP001606305"/>
    </source>
</evidence>
<sequence>MKIASLPVAAVLAVLLAAGLAGAPGACRADAGEAGVAASLHRHDYAALEQSLSAVQQGFEAGRVTEVELRQAFAPFAELTDAPAQQALRDWVAQSPQSYVAHLALGLSYRAQGSDARGRKFWDDTAPERREGMLQNFALAEPELRRSVALTARPYLSLLNLMAIAANVSNRPVLHATLLLANEALPDNRSARLQYARFLLPRWGGSPDQLDAFIAQSRAQGVDEATLLQMQAIELNDQGLALVAEHHATRARALFKQALELARQAGDVNGFRASYLSAAIKHVCKGEAAERDDPVCQVAQGGLPAVTSAGATWAGQPGEDMAHAIVMPAVGKIEGVRTEYAWLALRHPGALRTGQALVAQEGRLYDRLSITTADRRELTLYFDITAFVDEAIKLPAALHG</sequence>
<proteinExistence type="predicted"/>
<feature type="chain" id="PRO_5046795063" description="DUF4034 domain-containing protein" evidence="1">
    <location>
        <begin position="24"/>
        <end position="400"/>
    </location>
</feature>
<dbReference type="EMBL" id="JBIGIA010000017">
    <property type="protein sequence ID" value="MFG6458960.1"/>
    <property type="molecule type" value="Genomic_DNA"/>
</dbReference>
<reference evidence="2 3" key="1">
    <citation type="submission" date="2024-09" db="EMBL/GenBank/DDBJ databases">
        <title>Novel species of the genus Pelomonas and Roseateles isolated from streams.</title>
        <authorList>
            <person name="Lu H."/>
        </authorList>
    </citation>
    <scope>NUCLEOTIDE SEQUENCE [LARGE SCALE GENOMIC DNA]</scope>
    <source>
        <strain evidence="2 3">BYS96W</strain>
    </source>
</reference>
<feature type="signal peptide" evidence="1">
    <location>
        <begin position="1"/>
        <end position="23"/>
    </location>
</feature>
<evidence type="ECO:0000256" key="1">
    <source>
        <dbReference type="SAM" id="SignalP"/>
    </source>
</evidence>
<dbReference type="Proteomes" id="UP001606305">
    <property type="component" value="Unassembled WGS sequence"/>
</dbReference>
<dbReference type="RefSeq" id="WP_394490460.1">
    <property type="nucleotide sequence ID" value="NZ_JBIGIA010000017.1"/>
</dbReference>
<evidence type="ECO:0000313" key="2">
    <source>
        <dbReference type="EMBL" id="MFG6458960.1"/>
    </source>
</evidence>
<keyword evidence="1" id="KW-0732">Signal</keyword>
<comment type="caution">
    <text evidence="2">The sequence shown here is derived from an EMBL/GenBank/DDBJ whole genome shotgun (WGS) entry which is preliminary data.</text>
</comment>
<gene>
    <name evidence="2" type="ORF">ACG00X_19155</name>
</gene>
<name>A0ABW7GAJ5_9BURK</name>
<keyword evidence="3" id="KW-1185">Reference proteome</keyword>
<evidence type="ECO:0008006" key="4">
    <source>
        <dbReference type="Google" id="ProtNLM"/>
    </source>
</evidence>
<accession>A0ABW7GAJ5</accession>
<organism evidence="2 3">
    <name type="scientific">Pelomonas nitida</name>
    <dbReference type="NCBI Taxonomy" id="3299027"/>
    <lineage>
        <taxon>Bacteria</taxon>
        <taxon>Pseudomonadati</taxon>
        <taxon>Pseudomonadota</taxon>
        <taxon>Betaproteobacteria</taxon>
        <taxon>Burkholderiales</taxon>
        <taxon>Sphaerotilaceae</taxon>
        <taxon>Roseateles</taxon>
    </lineage>
</organism>
<protein>
    <recommendedName>
        <fullName evidence="4">DUF4034 domain-containing protein</fullName>
    </recommendedName>
</protein>